<dbReference type="GO" id="GO:0009423">
    <property type="term" value="P:chorismate biosynthetic process"/>
    <property type="evidence" value="ECO:0007669"/>
    <property type="project" value="UniProtKB-UniRule"/>
</dbReference>
<keyword evidence="8" id="KW-0812">Transmembrane</keyword>
<evidence type="ECO:0000256" key="1">
    <source>
        <dbReference type="ARBA" id="ARBA00022605"/>
    </source>
</evidence>
<sequence>MALKAPDLDLVWGFFSFLGLPLASLGSGCAGLALRSALRFFRFAQKARSGLRPPFPSLSRGASRLLDAKKLSMQKIVLMGFMGAGKSYWGPKLAQALGYSFIDLDQYIVQQEGSSIPELFAQKGEAYFRAQEKSYLLDLLEQKAPLVLALGGGTPCQAGILPLLLEQKGLQLIFIDPPLAVLQKRLAQEAEGRPLLAQKKGPALQKIIAQYWTQRRPYYLQAPYRFSGKQLDELLALIPRPPKPEQ</sequence>
<dbReference type="GO" id="GO:0009073">
    <property type="term" value="P:aromatic amino acid family biosynthetic process"/>
    <property type="evidence" value="ECO:0007669"/>
    <property type="project" value="UniProtKB-KW"/>
</dbReference>
<feature type="binding site" evidence="7">
    <location>
        <position position="105"/>
    </location>
    <ligand>
        <name>substrate</name>
    </ligand>
</feature>
<dbReference type="GO" id="GO:0005524">
    <property type="term" value="F:ATP binding"/>
    <property type="evidence" value="ECO:0007669"/>
    <property type="project" value="UniProtKB-UniRule"/>
</dbReference>
<comment type="pathway">
    <text evidence="7">Metabolic intermediate biosynthesis; chorismate biosynthesis; chorismate from D-erythrose 4-phosphate and phosphoenolpyruvate: step 5/7.</text>
</comment>
<evidence type="ECO:0000256" key="8">
    <source>
        <dbReference type="SAM" id="Phobius"/>
    </source>
</evidence>
<dbReference type="InterPro" id="IPR031322">
    <property type="entry name" value="Shikimate/glucono_kinase"/>
</dbReference>
<dbReference type="InterPro" id="IPR000623">
    <property type="entry name" value="Shikimate_kinase/TSH1"/>
</dbReference>
<dbReference type="Gene3D" id="3.40.50.300">
    <property type="entry name" value="P-loop containing nucleotide triphosphate hydrolases"/>
    <property type="match status" value="1"/>
</dbReference>
<feature type="binding site" evidence="7">
    <location>
        <position position="152"/>
    </location>
    <ligand>
        <name>substrate</name>
    </ligand>
</feature>
<dbReference type="GO" id="GO:0008652">
    <property type="term" value="P:amino acid biosynthetic process"/>
    <property type="evidence" value="ECO:0007669"/>
    <property type="project" value="UniProtKB-KW"/>
</dbReference>
<dbReference type="GO" id="GO:0004765">
    <property type="term" value="F:shikimate kinase activity"/>
    <property type="evidence" value="ECO:0007669"/>
    <property type="project" value="UniProtKB-UniRule"/>
</dbReference>
<organism evidence="9 10">
    <name type="scientific">Saprospira grandis DSM 2844</name>
    <dbReference type="NCBI Taxonomy" id="694433"/>
    <lineage>
        <taxon>Bacteria</taxon>
        <taxon>Pseudomonadati</taxon>
        <taxon>Bacteroidota</taxon>
        <taxon>Saprospiria</taxon>
        <taxon>Saprospirales</taxon>
        <taxon>Saprospiraceae</taxon>
        <taxon>Saprospira</taxon>
    </lineage>
</organism>
<dbReference type="HAMAP" id="MF_00109">
    <property type="entry name" value="Shikimate_kinase"/>
    <property type="match status" value="1"/>
</dbReference>
<evidence type="ECO:0000313" key="9">
    <source>
        <dbReference type="EMBL" id="EJF52020.1"/>
    </source>
</evidence>
<dbReference type="EC" id="2.7.1.71" evidence="7"/>
<feature type="binding site" evidence="7">
    <location>
        <position position="129"/>
    </location>
    <ligand>
        <name>substrate</name>
    </ligand>
</feature>
<keyword evidence="6 7" id="KW-0057">Aromatic amino acid biosynthesis</keyword>
<keyword evidence="2 7" id="KW-0808">Transferase</keyword>
<comment type="function">
    <text evidence="7">Catalyzes the specific phosphorylation of the 3-hydroxyl group of shikimic acid using ATP as a cosubstrate.</text>
</comment>
<dbReference type="PROSITE" id="PS51257">
    <property type="entry name" value="PROKAR_LIPOPROTEIN"/>
    <property type="match status" value="1"/>
</dbReference>
<dbReference type="AlphaFoldDB" id="J1I036"/>
<comment type="subunit">
    <text evidence="7">Monomer.</text>
</comment>
<dbReference type="HOGENOM" id="CLU_1128427_0_0_10"/>
<evidence type="ECO:0000256" key="7">
    <source>
        <dbReference type="HAMAP-Rule" id="MF_00109"/>
    </source>
</evidence>
<name>J1I036_9BACT</name>
<gene>
    <name evidence="7" type="primary">aroK</name>
    <name evidence="9" type="ORF">SapgrDRAFT_0269</name>
</gene>
<dbReference type="UniPathway" id="UPA00053">
    <property type="reaction ID" value="UER00088"/>
</dbReference>
<evidence type="ECO:0000256" key="2">
    <source>
        <dbReference type="ARBA" id="ARBA00022679"/>
    </source>
</evidence>
<feature type="binding site" evidence="7">
    <location>
        <position position="215"/>
    </location>
    <ligand>
        <name>substrate</name>
    </ligand>
</feature>
<comment type="catalytic activity">
    <reaction evidence="7">
        <text>shikimate + ATP = 3-phosphoshikimate + ADP + H(+)</text>
        <dbReference type="Rhea" id="RHEA:13121"/>
        <dbReference type="ChEBI" id="CHEBI:15378"/>
        <dbReference type="ChEBI" id="CHEBI:30616"/>
        <dbReference type="ChEBI" id="CHEBI:36208"/>
        <dbReference type="ChEBI" id="CHEBI:145989"/>
        <dbReference type="ChEBI" id="CHEBI:456216"/>
        <dbReference type="EC" id="2.7.1.71"/>
    </reaction>
</comment>
<dbReference type="InterPro" id="IPR027417">
    <property type="entry name" value="P-loop_NTPase"/>
</dbReference>
<comment type="subcellular location">
    <subcellularLocation>
        <location evidence="7">Cytoplasm</location>
    </subcellularLocation>
</comment>
<dbReference type="SUPFAM" id="SSF52540">
    <property type="entry name" value="P-loop containing nucleoside triphosphate hydrolases"/>
    <property type="match status" value="1"/>
</dbReference>
<keyword evidence="7" id="KW-0963">Cytoplasm</keyword>
<dbReference type="PANTHER" id="PTHR21087:SF16">
    <property type="entry name" value="SHIKIMATE KINASE 1, CHLOROPLASTIC"/>
    <property type="match status" value="1"/>
</dbReference>
<dbReference type="PANTHER" id="PTHR21087">
    <property type="entry name" value="SHIKIMATE KINASE"/>
    <property type="match status" value="1"/>
</dbReference>
<dbReference type="CDD" id="cd00464">
    <property type="entry name" value="SK"/>
    <property type="match status" value="1"/>
</dbReference>
<evidence type="ECO:0000256" key="5">
    <source>
        <dbReference type="ARBA" id="ARBA00022840"/>
    </source>
</evidence>
<evidence type="ECO:0000256" key="3">
    <source>
        <dbReference type="ARBA" id="ARBA00022741"/>
    </source>
</evidence>
<keyword evidence="7" id="KW-0460">Magnesium</keyword>
<keyword evidence="7" id="KW-0479">Metal-binding</keyword>
<comment type="similarity">
    <text evidence="7">Belongs to the shikimate kinase family.</text>
</comment>
<dbReference type="EMBL" id="JH719942">
    <property type="protein sequence ID" value="EJF52020.1"/>
    <property type="molecule type" value="Genomic_DNA"/>
</dbReference>
<dbReference type="GO" id="GO:0005829">
    <property type="term" value="C:cytosol"/>
    <property type="evidence" value="ECO:0007669"/>
    <property type="project" value="TreeGrafter"/>
</dbReference>
<keyword evidence="3 7" id="KW-0547">Nucleotide-binding</keyword>
<accession>J1I036</accession>
<evidence type="ECO:0000313" key="10">
    <source>
        <dbReference type="Proteomes" id="UP000005113"/>
    </source>
</evidence>
<evidence type="ECO:0000256" key="4">
    <source>
        <dbReference type="ARBA" id="ARBA00022777"/>
    </source>
</evidence>
<dbReference type="PRINTS" id="PR01100">
    <property type="entry name" value="SHIKIMTKNASE"/>
</dbReference>
<keyword evidence="4 7" id="KW-0418">Kinase</keyword>
<feature type="binding site" evidence="7">
    <location>
        <position position="87"/>
    </location>
    <ligand>
        <name>Mg(2+)</name>
        <dbReference type="ChEBI" id="CHEBI:18420"/>
    </ligand>
</feature>
<keyword evidence="8" id="KW-1133">Transmembrane helix</keyword>
<proteinExistence type="inferred from homology"/>
<evidence type="ECO:0000256" key="6">
    <source>
        <dbReference type="ARBA" id="ARBA00023141"/>
    </source>
</evidence>
<dbReference type="Proteomes" id="UP000005113">
    <property type="component" value="Unassembled WGS sequence"/>
</dbReference>
<reference evidence="10" key="1">
    <citation type="journal article" date="2012" name="Stand. Genomic Sci.">
        <title>Permanent draft genome sequence of the gliding predator Saprospira grandis strain Sa g1 (= HR1).</title>
        <authorList>
            <person name="Mavromatis K."/>
            <person name="Chertkov O."/>
            <person name="Lapidus A."/>
            <person name="Nolan M."/>
            <person name="Lucas S."/>
            <person name="Tice H."/>
            <person name="Del Rio T.G."/>
            <person name="Cheng J.F."/>
            <person name="Han C."/>
            <person name="Tapia R."/>
            <person name="Bruce D."/>
            <person name="Goodwin L.A."/>
            <person name="Pitluck S."/>
            <person name="Huntemann M."/>
            <person name="Liolios K."/>
            <person name="Pagani I."/>
            <person name="Ivanova N."/>
            <person name="Mikhailova N."/>
            <person name="Pati A."/>
            <person name="Chen A."/>
            <person name="Palaniappan K."/>
            <person name="Land M."/>
            <person name="Brambilla E.M."/>
            <person name="Rohde M."/>
            <person name="Spring S."/>
            <person name="Goker M."/>
            <person name="Detter J.C."/>
            <person name="Bristow J."/>
            <person name="Eisen J.A."/>
            <person name="Markowitz V."/>
            <person name="Hugenholtz P."/>
            <person name="Kyrpides N.C."/>
            <person name="Klenk H.P."/>
            <person name="Woyke T."/>
        </authorList>
    </citation>
    <scope>NUCLEOTIDE SEQUENCE [LARGE SCALE GENOMIC DNA]</scope>
    <source>
        <strain evidence="10">DSM 2844</strain>
    </source>
</reference>
<feature type="binding site" evidence="7">
    <location>
        <begin position="83"/>
        <end position="88"/>
    </location>
    <ligand>
        <name>ATP</name>
        <dbReference type="ChEBI" id="CHEBI:30616"/>
    </ligand>
</feature>
<keyword evidence="5 7" id="KW-0067">ATP-binding</keyword>
<feature type="binding site" evidence="7">
    <location>
        <position position="193"/>
    </location>
    <ligand>
        <name>ATP</name>
        <dbReference type="ChEBI" id="CHEBI:30616"/>
    </ligand>
</feature>
<keyword evidence="1 7" id="KW-0028">Amino-acid biosynthesis</keyword>
<feature type="binding site" evidence="7">
    <location>
        <position position="230"/>
    </location>
    <ligand>
        <name>ATP</name>
        <dbReference type="ChEBI" id="CHEBI:30616"/>
    </ligand>
</feature>
<comment type="cofactor">
    <cofactor evidence="7">
        <name>Mg(2+)</name>
        <dbReference type="ChEBI" id="CHEBI:18420"/>
    </cofactor>
    <text evidence="7">Binds 1 Mg(2+) ion per subunit.</text>
</comment>
<dbReference type="Pfam" id="PF01202">
    <property type="entry name" value="SKI"/>
    <property type="match status" value="1"/>
</dbReference>
<feature type="transmembrane region" description="Helical" evidence="8">
    <location>
        <begin position="12"/>
        <end position="34"/>
    </location>
</feature>
<keyword evidence="8" id="KW-0472">Membrane</keyword>
<dbReference type="GO" id="GO:0000287">
    <property type="term" value="F:magnesium ion binding"/>
    <property type="evidence" value="ECO:0007669"/>
    <property type="project" value="UniProtKB-UniRule"/>
</dbReference>
<protein>
    <recommendedName>
        <fullName evidence="7">Shikimate kinase</fullName>
        <shortName evidence="7">SK</shortName>
        <ecNumber evidence="7">2.7.1.71</ecNumber>
    </recommendedName>
</protein>